<comment type="similarity">
    <text evidence="1">Belongs to the mycobacterial PPE family.</text>
</comment>
<dbReference type="SUPFAM" id="SSF140459">
    <property type="entry name" value="PE/PPE dimer-like"/>
    <property type="match status" value="1"/>
</dbReference>
<sequence length="383" mass="37157">MLFDFGALPPEINSTWMYTGPGPGPMMAAAAAWNSLAAELTTTASGYESVVSELTGGQWLGPSSAAMSVAAEPFIGWMISTAASAEHAASQAMASAAAYEAAFAMTVPPPVIAANRAQLGALVATNFLGINTPAIMANEAQYAQMWAQDAAAMYGYEGSSASAATLNPLISPTQTTNPAGPAARAAAVSPAAVRPVASPLAGSAQSTSSGLFSSSNGFLNDLVASGSNIGIWNDAYSVTGLLGSTGSSSMFQAIVGGVSHGVSQNAAAAAGAVAPGGGMGTVLAGTAGPAAGASGGGPVSAGMGSASSVGKLSVPAAWSAAAPAETGAATLTGSGWTGSAEEGTEMTTMATGMPAVASAGRTGYGIGPRYGVKPKVMPTQMLV</sequence>
<proteinExistence type="inferred from homology"/>
<dbReference type="OrthoDB" id="4753184at2"/>
<dbReference type="PANTHER" id="PTHR46766">
    <property type="entry name" value="GLUTAMINE-RICH PROTEIN 2"/>
    <property type="match status" value="1"/>
</dbReference>
<dbReference type="RefSeq" id="WP_085164107.1">
    <property type="nucleotide sequence ID" value="NZ_JACKSS010000093.1"/>
</dbReference>
<gene>
    <name evidence="4" type="ORF">AWC17_21650</name>
</gene>
<evidence type="ECO:0000259" key="3">
    <source>
        <dbReference type="Pfam" id="PF12484"/>
    </source>
</evidence>
<dbReference type="EMBL" id="LQPH01000004">
    <property type="protein sequence ID" value="ORW35655.1"/>
    <property type="molecule type" value="Genomic_DNA"/>
</dbReference>
<dbReference type="AlphaFoldDB" id="A0A1X2A2H6"/>
<evidence type="ECO:0000259" key="2">
    <source>
        <dbReference type="Pfam" id="PF00823"/>
    </source>
</evidence>
<feature type="domain" description="PPE family C-terminal" evidence="3">
    <location>
        <begin position="300"/>
        <end position="379"/>
    </location>
</feature>
<organism evidence="4 5">
    <name type="scientific">Mycobacterium nebraskense</name>
    <dbReference type="NCBI Taxonomy" id="244292"/>
    <lineage>
        <taxon>Bacteria</taxon>
        <taxon>Bacillati</taxon>
        <taxon>Actinomycetota</taxon>
        <taxon>Actinomycetes</taxon>
        <taxon>Mycobacteriales</taxon>
        <taxon>Mycobacteriaceae</taxon>
        <taxon>Mycobacterium</taxon>
    </lineage>
</organism>
<protein>
    <recommendedName>
        <fullName evidence="6">PPE family protein</fullName>
    </recommendedName>
</protein>
<evidence type="ECO:0000313" key="4">
    <source>
        <dbReference type="EMBL" id="ORW35655.1"/>
    </source>
</evidence>
<dbReference type="PANTHER" id="PTHR46766:SF1">
    <property type="entry name" value="GLUTAMINE-RICH PROTEIN 2"/>
    <property type="match status" value="1"/>
</dbReference>
<dbReference type="STRING" id="244292.ABW17_02890"/>
<evidence type="ECO:0008006" key="6">
    <source>
        <dbReference type="Google" id="ProtNLM"/>
    </source>
</evidence>
<dbReference type="Pfam" id="PF00823">
    <property type="entry name" value="PPE"/>
    <property type="match status" value="1"/>
</dbReference>
<dbReference type="InterPro" id="IPR038332">
    <property type="entry name" value="PPE_sf"/>
</dbReference>
<comment type="caution">
    <text evidence="4">The sequence shown here is derived from an EMBL/GenBank/DDBJ whole genome shotgun (WGS) entry which is preliminary data.</text>
</comment>
<keyword evidence="5" id="KW-1185">Reference proteome</keyword>
<dbReference type="InterPro" id="IPR022171">
    <property type="entry name" value="PPE_C"/>
</dbReference>
<dbReference type="FunFam" id="1.20.1260.20:FF:000001">
    <property type="entry name" value="PPE family protein PPE41"/>
    <property type="match status" value="1"/>
</dbReference>
<evidence type="ECO:0000256" key="1">
    <source>
        <dbReference type="ARBA" id="ARBA00010652"/>
    </source>
</evidence>
<dbReference type="GO" id="GO:0052572">
    <property type="term" value="P:response to host immune response"/>
    <property type="evidence" value="ECO:0007669"/>
    <property type="project" value="TreeGrafter"/>
</dbReference>
<feature type="domain" description="PPE" evidence="2">
    <location>
        <begin position="4"/>
        <end position="166"/>
    </location>
</feature>
<dbReference type="Pfam" id="PF12484">
    <property type="entry name" value="PPE-SVP"/>
    <property type="match status" value="1"/>
</dbReference>
<reference evidence="4 5" key="1">
    <citation type="submission" date="2016-01" db="EMBL/GenBank/DDBJ databases">
        <title>The new phylogeny of the genus Mycobacterium.</title>
        <authorList>
            <person name="Tarcisio F."/>
            <person name="Conor M."/>
            <person name="Antonella G."/>
            <person name="Elisabetta G."/>
            <person name="Giulia F.S."/>
            <person name="Sara T."/>
            <person name="Anna F."/>
            <person name="Clotilde B."/>
            <person name="Roberto B."/>
            <person name="Veronica D.S."/>
            <person name="Fabio R."/>
            <person name="Monica P."/>
            <person name="Olivier J."/>
            <person name="Enrico T."/>
            <person name="Nicola S."/>
        </authorList>
    </citation>
    <scope>NUCLEOTIDE SEQUENCE [LARGE SCALE GENOMIC DNA]</scope>
    <source>
        <strain evidence="4 5">DSM 44803</strain>
    </source>
</reference>
<dbReference type="Proteomes" id="UP000193781">
    <property type="component" value="Unassembled WGS sequence"/>
</dbReference>
<accession>A0A1X2A2H6</accession>
<name>A0A1X2A2H6_9MYCO</name>
<dbReference type="InterPro" id="IPR000030">
    <property type="entry name" value="PPE_dom"/>
</dbReference>
<evidence type="ECO:0000313" key="5">
    <source>
        <dbReference type="Proteomes" id="UP000193781"/>
    </source>
</evidence>
<dbReference type="Gene3D" id="1.20.1260.20">
    <property type="entry name" value="PPE superfamily"/>
    <property type="match status" value="1"/>
</dbReference>